<reference evidence="1" key="1">
    <citation type="submission" date="2014-09" db="EMBL/GenBank/DDBJ databases">
        <authorList>
            <person name="Magalhaes I.L.F."/>
            <person name="Oliveira U."/>
            <person name="Santos F.R."/>
            <person name="Vidigal T.H.D.A."/>
            <person name="Brescovit A.D."/>
            <person name="Santos A.J."/>
        </authorList>
    </citation>
    <scope>NUCLEOTIDE SEQUENCE</scope>
    <source>
        <tissue evidence="1">Shoot tissue taken approximately 20 cm above the soil surface</tissue>
    </source>
</reference>
<organism evidence="1">
    <name type="scientific">Arundo donax</name>
    <name type="common">Giant reed</name>
    <name type="synonym">Donax arundinaceus</name>
    <dbReference type="NCBI Taxonomy" id="35708"/>
    <lineage>
        <taxon>Eukaryota</taxon>
        <taxon>Viridiplantae</taxon>
        <taxon>Streptophyta</taxon>
        <taxon>Embryophyta</taxon>
        <taxon>Tracheophyta</taxon>
        <taxon>Spermatophyta</taxon>
        <taxon>Magnoliopsida</taxon>
        <taxon>Liliopsida</taxon>
        <taxon>Poales</taxon>
        <taxon>Poaceae</taxon>
        <taxon>PACMAD clade</taxon>
        <taxon>Arundinoideae</taxon>
        <taxon>Arundineae</taxon>
        <taxon>Arundo</taxon>
    </lineage>
</organism>
<sequence length="41" mass="4985">MLMPRKKYYIRSKIFDIVDFSILTLTIHLVKKTMQILFILL</sequence>
<name>A0A0A9CCZ7_ARUDO</name>
<dbReference type="AlphaFoldDB" id="A0A0A9CCZ7"/>
<proteinExistence type="predicted"/>
<dbReference type="EMBL" id="GBRH01228513">
    <property type="protein sequence ID" value="JAD69382.1"/>
    <property type="molecule type" value="Transcribed_RNA"/>
</dbReference>
<reference evidence="1" key="2">
    <citation type="journal article" date="2015" name="Data Brief">
        <title>Shoot transcriptome of the giant reed, Arundo donax.</title>
        <authorList>
            <person name="Barrero R.A."/>
            <person name="Guerrero F.D."/>
            <person name="Moolhuijzen P."/>
            <person name="Goolsby J.A."/>
            <person name="Tidwell J."/>
            <person name="Bellgard S.E."/>
            <person name="Bellgard M.I."/>
        </authorList>
    </citation>
    <scope>NUCLEOTIDE SEQUENCE</scope>
    <source>
        <tissue evidence="1">Shoot tissue taken approximately 20 cm above the soil surface</tissue>
    </source>
</reference>
<protein>
    <submittedName>
        <fullName evidence="1">Uncharacterized protein</fullName>
    </submittedName>
</protein>
<evidence type="ECO:0000313" key="1">
    <source>
        <dbReference type="EMBL" id="JAD69382.1"/>
    </source>
</evidence>
<accession>A0A0A9CCZ7</accession>